<reference evidence="2" key="1">
    <citation type="submission" date="2021-02" db="EMBL/GenBank/DDBJ databases">
        <authorList>
            <person name="Nowell W R."/>
        </authorList>
    </citation>
    <scope>NUCLEOTIDE SEQUENCE</scope>
</reference>
<dbReference type="InterPro" id="IPR046341">
    <property type="entry name" value="SET_dom_sf"/>
</dbReference>
<evidence type="ECO:0000313" key="3">
    <source>
        <dbReference type="Proteomes" id="UP000663852"/>
    </source>
</evidence>
<dbReference type="Proteomes" id="UP000663852">
    <property type="component" value="Unassembled WGS sequence"/>
</dbReference>
<evidence type="ECO:0000259" key="1">
    <source>
        <dbReference type="PROSITE" id="PS50280"/>
    </source>
</evidence>
<dbReference type="EMBL" id="CAJNOJ010000386">
    <property type="protein sequence ID" value="CAF1427949.1"/>
    <property type="molecule type" value="Genomic_DNA"/>
</dbReference>
<gene>
    <name evidence="2" type="ORF">EDS130_LOCUS37994</name>
</gene>
<proteinExistence type="predicted"/>
<protein>
    <recommendedName>
        <fullName evidence="1">SET domain-containing protein</fullName>
    </recommendedName>
</protein>
<sequence>MPVCCSSKVICKSGCCDPCCDPCCGPCCGSGCGCGSCCSSGCGCGSCCDSCCDPCCDPCCAPCCVRKKTTVTKTVCYRPVVKVVKKTVCCKTCPRVIYPALTNVNFYAAATAPADIVYISQSSLPNANCTICISQGFGVFARRVIARLSFFGPYDGHRYGANPLQKMSIYSWQIPDQTGQIKYYVDAIDPNKSNWLRYINCPNTLRQQNLISFIYNNDIFYLAIRNIPAGEELLVYYGHSYAKKLGIDTTQFP</sequence>
<dbReference type="SMART" id="SM00317">
    <property type="entry name" value="SET"/>
    <property type="match status" value="1"/>
</dbReference>
<dbReference type="InterPro" id="IPR001214">
    <property type="entry name" value="SET_dom"/>
</dbReference>
<organism evidence="2 3">
    <name type="scientific">Adineta ricciae</name>
    <name type="common">Rotifer</name>
    <dbReference type="NCBI Taxonomy" id="249248"/>
    <lineage>
        <taxon>Eukaryota</taxon>
        <taxon>Metazoa</taxon>
        <taxon>Spiralia</taxon>
        <taxon>Gnathifera</taxon>
        <taxon>Rotifera</taxon>
        <taxon>Eurotatoria</taxon>
        <taxon>Bdelloidea</taxon>
        <taxon>Adinetida</taxon>
        <taxon>Adinetidae</taxon>
        <taxon>Adineta</taxon>
    </lineage>
</organism>
<dbReference type="SUPFAM" id="SSF82199">
    <property type="entry name" value="SET domain"/>
    <property type="match status" value="1"/>
</dbReference>
<accession>A0A815MQA9</accession>
<evidence type="ECO:0000313" key="2">
    <source>
        <dbReference type="EMBL" id="CAF1427949.1"/>
    </source>
</evidence>
<feature type="domain" description="SET" evidence="1">
    <location>
        <begin position="115"/>
        <end position="238"/>
    </location>
</feature>
<dbReference type="OrthoDB" id="40579at2759"/>
<dbReference type="Pfam" id="PF21549">
    <property type="entry name" value="PRDM2_PR"/>
    <property type="match status" value="1"/>
</dbReference>
<name>A0A815MQA9_ADIRI</name>
<dbReference type="PROSITE" id="PS50280">
    <property type="entry name" value="SET"/>
    <property type="match status" value="1"/>
</dbReference>
<comment type="caution">
    <text evidence="2">The sequence shown here is derived from an EMBL/GenBank/DDBJ whole genome shotgun (WGS) entry which is preliminary data.</text>
</comment>
<dbReference type="AlphaFoldDB" id="A0A815MQA9"/>
<dbReference type="Gene3D" id="2.170.270.10">
    <property type="entry name" value="SET domain"/>
    <property type="match status" value="1"/>
</dbReference>